<sequence length="139" mass="15112">MKEYRVITTPVVVALPIEDRRRSFDFYRALGFEPLGEPAEDGVPEPLQFALNDGFRLMLVPTGGFGWVIGGRAVAPRESSECVFSLAAATGDEVNEIVDRARRAGAHVVTEPGQQPWGYVGVFTDPDGHAWMVTSAPPP</sequence>
<dbReference type="SUPFAM" id="SSF54593">
    <property type="entry name" value="Glyoxalase/Bleomycin resistance protein/Dihydroxybiphenyl dioxygenase"/>
    <property type="match status" value="1"/>
</dbReference>
<dbReference type="Gene3D" id="3.10.180.10">
    <property type="entry name" value="2,3-Dihydroxybiphenyl 1,2-Dioxygenase, domain 1"/>
    <property type="match status" value="1"/>
</dbReference>
<feature type="domain" description="VOC" evidence="1">
    <location>
        <begin position="9"/>
        <end position="136"/>
    </location>
</feature>
<reference evidence="2 3" key="1">
    <citation type="submission" date="2024-09" db="EMBL/GenBank/DDBJ databases">
        <authorList>
            <person name="Sun Q."/>
            <person name="Mori K."/>
        </authorList>
    </citation>
    <scope>NUCLEOTIDE SEQUENCE [LARGE SCALE GENOMIC DNA]</scope>
    <source>
        <strain evidence="2 3">TBRC 7907</strain>
    </source>
</reference>
<comment type="caution">
    <text evidence="2">The sequence shown here is derived from an EMBL/GenBank/DDBJ whole genome shotgun (WGS) entry which is preliminary data.</text>
</comment>
<gene>
    <name evidence="2" type="ORF">ACFFQA_18855</name>
</gene>
<dbReference type="RefSeq" id="WP_377853564.1">
    <property type="nucleotide sequence ID" value="NZ_JBHLZU010000017.1"/>
</dbReference>
<name>A0ABV6A014_9PSEU</name>
<dbReference type="Pfam" id="PF00903">
    <property type="entry name" value="Glyoxalase"/>
    <property type="match status" value="1"/>
</dbReference>
<dbReference type="InterPro" id="IPR037523">
    <property type="entry name" value="VOC_core"/>
</dbReference>
<evidence type="ECO:0000259" key="1">
    <source>
        <dbReference type="PROSITE" id="PS51819"/>
    </source>
</evidence>
<organism evidence="2 3">
    <name type="scientific">Allokutzneria oryzae</name>
    <dbReference type="NCBI Taxonomy" id="1378989"/>
    <lineage>
        <taxon>Bacteria</taxon>
        <taxon>Bacillati</taxon>
        <taxon>Actinomycetota</taxon>
        <taxon>Actinomycetes</taxon>
        <taxon>Pseudonocardiales</taxon>
        <taxon>Pseudonocardiaceae</taxon>
        <taxon>Allokutzneria</taxon>
    </lineage>
</organism>
<dbReference type="InterPro" id="IPR029068">
    <property type="entry name" value="Glyas_Bleomycin-R_OHBP_Dase"/>
</dbReference>
<dbReference type="EMBL" id="JBHLZU010000017">
    <property type="protein sequence ID" value="MFB9906000.1"/>
    <property type="molecule type" value="Genomic_DNA"/>
</dbReference>
<protein>
    <submittedName>
        <fullName evidence="2">VOC family protein</fullName>
    </submittedName>
</protein>
<evidence type="ECO:0000313" key="3">
    <source>
        <dbReference type="Proteomes" id="UP001589693"/>
    </source>
</evidence>
<dbReference type="InterPro" id="IPR004360">
    <property type="entry name" value="Glyas_Fos-R_dOase_dom"/>
</dbReference>
<dbReference type="PROSITE" id="PS51819">
    <property type="entry name" value="VOC"/>
    <property type="match status" value="1"/>
</dbReference>
<dbReference type="PANTHER" id="PTHR36503">
    <property type="entry name" value="BLR2520 PROTEIN"/>
    <property type="match status" value="1"/>
</dbReference>
<accession>A0ABV6A014</accession>
<dbReference type="Proteomes" id="UP001589693">
    <property type="component" value="Unassembled WGS sequence"/>
</dbReference>
<evidence type="ECO:0000313" key="2">
    <source>
        <dbReference type="EMBL" id="MFB9906000.1"/>
    </source>
</evidence>
<proteinExistence type="predicted"/>
<keyword evidence="3" id="KW-1185">Reference proteome</keyword>
<dbReference type="PANTHER" id="PTHR36503:SF1">
    <property type="entry name" value="BLR2520 PROTEIN"/>
    <property type="match status" value="1"/>
</dbReference>